<dbReference type="OMA" id="EDCHAGH"/>
<gene>
    <name evidence="1" type="ORF">KK1_025234</name>
</gene>
<organism evidence="1 2">
    <name type="scientific">Cajanus cajan</name>
    <name type="common">Pigeon pea</name>
    <name type="synonym">Cajanus indicus</name>
    <dbReference type="NCBI Taxonomy" id="3821"/>
    <lineage>
        <taxon>Eukaryota</taxon>
        <taxon>Viridiplantae</taxon>
        <taxon>Streptophyta</taxon>
        <taxon>Embryophyta</taxon>
        <taxon>Tracheophyta</taxon>
        <taxon>Spermatophyta</taxon>
        <taxon>Magnoliopsida</taxon>
        <taxon>eudicotyledons</taxon>
        <taxon>Gunneridae</taxon>
        <taxon>Pentapetalae</taxon>
        <taxon>rosids</taxon>
        <taxon>fabids</taxon>
        <taxon>Fabales</taxon>
        <taxon>Fabaceae</taxon>
        <taxon>Papilionoideae</taxon>
        <taxon>50 kb inversion clade</taxon>
        <taxon>NPAAA clade</taxon>
        <taxon>indigoferoid/millettioid clade</taxon>
        <taxon>Phaseoleae</taxon>
        <taxon>Cajanus</taxon>
    </lineage>
</organism>
<dbReference type="Proteomes" id="UP000075243">
    <property type="component" value="Unassembled WGS sequence"/>
</dbReference>
<dbReference type="PANTHER" id="PTHR35317">
    <property type="entry name" value="OS04G0629600 PROTEIN"/>
    <property type="match status" value="1"/>
</dbReference>
<sequence length="126" mass="14587">MLTVAQEEQLDDQKLKDLKVNNYLFQAIDHTILETILQKDTNKQIWDSINLKYQGTTKVKHVQLQALQRDFEALHMNMGESVTNYFARTMVIANNMCIHGDKLEDVVVVEKILHSMTTKFVCGLFD</sequence>
<evidence type="ECO:0000313" key="1">
    <source>
        <dbReference type="EMBL" id="KYP52848.1"/>
    </source>
</evidence>
<proteinExistence type="predicted"/>
<dbReference type="EMBL" id="KQ483419">
    <property type="protein sequence ID" value="KYP52848.1"/>
    <property type="molecule type" value="Genomic_DNA"/>
</dbReference>
<dbReference type="AlphaFoldDB" id="A0A151SDP5"/>
<dbReference type="Pfam" id="PF14223">
    <property type="entry name" value="Retrotran_gag_2"/>
    <property type="match status" value="1"/>
</dbReference>
<protein>
    <recommendedName>
        <fullName evidence="3">Retrovirus-related Pol polyprotein from transposon TNT 1-94</fullName>
    </recommendedName>
</protein>
<accession>A0A151SDP5</accession>
<dbReference type="Gramene" id="C.cajan_25708.t">
    <property type="protein sequence ID" value="C.cajan_25708.t.cds1"/>
    <property type="gene ID" value="C.cajan_25708"/>
</dbReference>
<reference evidence="1" key="1">
    <citation type="journal article" date="2012" name="Nat. Biotechnol.">
        <title>Draft genome sequence of pigeonpea (Cajanus cajan), an orphan legume crop of resource-poor farmers.</title>
        <authorList>
            <person name="Varshney R.K."/>
            <person name="Chen W."/>
            <person name="Li Y."/>
            <person name="Bharti A.K."/>
            <person name="Saxena R.K."/>
            <person name="Schlueter J.A."/>
            <person name="Donoghue M.T."/>
            <person name="Azam S."/>
            <person name="Fan G."/>
            <person name="Whaley A.M."/>
            <person name="Farmer A.D."/>
            <person name="Sheridan J."/>
            <person name="Iwata A."/>
            <person name="Tuteja R."/>
            <person name="Penmetsa R.V."/>
            <person name="Wu W."/>
            <person name="Upadhyaya H.D."/>
            <person name="Yang S.P."/>
            <person name="Shah T."/>
            <person name="Saxena K.B."/>
            <person name="Michael T."/>
            <person name="McCombie W.R."/>
            <person name="Yang B."/>
            <person name="Zhang G."/>
            <person name="Yang H."/>
            <person name="Wang J."/>
            <person name="Spillane C."/>
            <person name="Cook D.R."/>
            <person name="May G.D."/>
            <person name="Xu X."/>
            <person name="Jackson S.A."/>
        </authorList>
    </citation>
    <scope>NUCLEOTIDE SEQUENCE [LARGE SCALE GENOMIC DNA]</scope>
</reference>
<evidence type="ECO:0000313" key="2">
    <source>
        <dbReference type="Proteomes" id="UP000075243"/>
    </source>
</evidence>
<dbReference type="PANTHER" id="PTHR35317:SF27">
    <property type="entry name" value="RETROVIRUS-RELATED POL POLYPROTEIN FROM TRANSPOSON TNT 1-94"/>
    <property type="match status" value="1"/>
</dbReference>
<keyword evidence="2" id="KW-1185">Reference proteome</keyword>
<name>A0A151SDP5_CAJCA</name>
<evidence type="ECO:0008006" key="3">
    <source>
        <dbReference type="Google" id="ProtNLM"/>
    </source>
</evidence>